<proteinExistence type="predicted"/>
<dbReference type="Gene3D" id="1.20.5.170">
    <property type="match status" value="1"/>
</dbReference>
<dbReference type="PANTHER" id="PTHR39607:SF1">
    <property type="entry name" value="B-ZIP TRANSCRIPTION FACTOR (EUROFUNG)"/>
    <property type="match status" value="1"/>
</dbReference>
<sequence>MNMTFYANEQVSWRATGVPTAFSLPSASELSVAESSIAVKSRMERKRIQNRMAQRTYRQRVKARLAELQARVEDDQQNRVQQTDDNDSLMASTYCTVTAESCQKSPILLPTPTRCAALGGVLQESSYQEQSPTLQVHHSQNERETGDAPIGEVKRILDEIGSPQHQLDETIWQDNANFHANSSVGLNTNLGLAEQPDSDAVFMTESRVSREQLLNTLGDAWKPKPPCQPMRTIPLVEASSNSTHTSDSSYSPPDSVVSAKQISLNDRLECVMERVIDSGFENFDVLVTAYYNGIFAESSPLAYEQRLSRTRRLPKVIADVCHAADQWDSWERRGLQEEIVKTTENFLSSEGDDAQRNLTECIMSFVRAQVQDTTNKTCSPNPIKRIMENELPTRWALMMGLAAENRAAWQRDRSDIALAAIVLLHFAGRIPKEQLLRLLNTLL</sequence>
<dbReference type="PANTHER" id="PTHR39607">
    <property type="entry name" value="XANTHOCILLIN BIOSYNTHESIS CLUSTER TRANSCRIPTION FACTOR XANC-RELATED"/>
    <property type="match status" value="1"/>
</dbReference>
<dbReference type="GO" id="GO:0003700">
    <property type="term" value="F:DNA-binding transcription factor activity"/>
    <property type="evidence" value="ECO:0007669"/>
    <property type="project" value="InterPro"/>
</dbReference>
<dbReference type="InterPro" id="IPR046347">
    <property type="entry name" value="bZIP_sf"/>
</dbReference>
<reference evidence="4" key="1">
    <citation type="submission" date="2022-12" db="EMBL/GenBank/DDBJ databases">
        <authorList>
            <person name="Petersen C."/>
        </authorList>
    </citation>
    <scope>NUCLEOTIDE SEQUENCE</scope>
    <source>
        <strain evidence="4">IBT 21472</strain>
    </source>
</reference>
<feature type="domain" description="BZIP" evidence="3">
    <location>
        <begin position="45"/>
        <end position="60"/>
    </location>
</feature>
<dbReference type="InterPro" id="IPR004827">
    <property type="entry name" value="bZIP"/>
</dbReference>
<dbReference type="PROSITE" id="PS00036">
    <property type="entry name" value="BZIP_BASIC"/>
    <property type="match status" value="1"/>
</dbReference>
<dbReference type="SUPFAM" id="SSF57959">
    <property type="entry name" value="Leucine zipper domain"/>
    <property type="match status" value="1"/>
</dbReference>
<gene>
    <name evidence="4" type="ORF">N7476_003558</name>
</gene>
<comment type="caution">
    <text evidence="4">The sequence shown here is derived from an EMBL/GenBank/DDBJ whole genome shotgun (WGS) entry which is preliminary data.</text>
</comment>
<dbReference type="Proteomes" id="UP001147746">
    <property type="component" value="Unassembled WGS sequence"/>
</dbReference>
<protein>
    <recommendedName>
        <fullName evidence="3">BZIP domain-containing protein</fullName>
    </recommendedName>
</protein>
<name>A0A9W9Q5G1_9EURO</name>
<evidence type="ECO:0000256" key="2">
    <source>
        <dbReference type="SAM" id="MobiDB-lite"/>
    </source>
</evidence>
<keyword evidence="5" id="KW-1185">Reference proteome</keyword>
<evidence type="ECO:0000313" key="5">
    <source>
        <dbReference type="Proteomes" id="UP001147746"/>
    </source>
</evidence>
<reference evidence="4" key="2">
    <citation type="journal article" date="2023" name="IMA Fungus">
        <title>Comparative genomic study of the Penicillium genus elucidates a diverse pangenome and 15 lateral gene transfer events.</title>
        <authorList>
            <person name="Petersen C."/>
            <person name="Sorensen T."/>
            <person name="Nielsen M.R."/>
            <person name="Sondergaard T.E."/>
            <person name="Sorensen J.L."/>
            <person name="Fitzpatrick D.A."/>
            <person name="Frisvad J.C."/>
            <person name="Nielsen K.L."/>
        </authorList>
    </citation>
    <scope>NUCLEOTIDE SEQUENCE</scope>
    <source>
        <strain evidence="4">IBT 21472</strain>
    </source>
</reference>
<dbReference type="AlphaFoldDB" id="A0A9W9Q5G1"/>
<keyword evidence="1" id="KW-0175">Coiled coil</keyword>
<feature type="compositionally biased region" description="Low complexity" evidence="2">
    <location>
        <begin position="239"/>
        <end position="256"/>
    </location>
</feature>
<evidence type="ECO:0000259" key="3">
    <source>
        <dbReference type="PROSITE" id="PS00036"/>
    </source>
</evidence>
<organism evidence="4 5">
    <name type="scientific">Penicillium atrosanguineum</name>
    <dbReference type="NCBI Taxonomy" id="1132637"/>
    <lineage>
        <taxon>Eukaryota</taxon>
        <taxon>Fungi</taxon>
        <taxon>Dikarya</taxon>
        <taxon>Ascomycota</taxon>
        <taxon>Pezizomycotina</taxon>
        <taxon>Eurotiomycetes</taxon>
        <taxon>Eurotiomycetidae</taxon>
        <taxon>Eurotiales</taxon>
        <taxon>Aspergillaceae</taxon>
        <taxon>Penicillium</taxon>
    </lineage>
</organism>
<feature type="coiled-coil region" evidence="1">
    <location>
        <begin position="58"/>
        <end position="85"/>
    </location>
</feature>
<dbReference type="EMBL" id="JAPZBO010000002">
    <property type="protein sequence ID" value="KAJ5324958.1"/>
    <property type="molecule type" value="Genomic_DNA"/>
</dbReference>
<feature type="region of interest" description="Disordered" evidence="2">
    <location>
        <begin position="236"/>
        <end position="256"/>
    </location>
</feature>
<dbReference type="InterPro" id="IPR052635">
    <property type="entry name" value="Sec_Metab_Biosynth_Reg"/>
</dbReference>
<evidence type="ECO:0000256" key="1">
    <source>
        <dbReference type="SAM" id="Coils"/>
    </source>
</evidence>
<evidence type="ECO:0000313" key="4">
    <source>
        <dbReference type="EMBL" id="KAJ5324958.1"/>
    </source>
</evidence>
<dbReference type="OrthoDB" id="4363578at2759"/>
<dbReference type="CDD" id="cd14688">
    <property type="entry name" value="bZIP_YAP"/>
    <property type="match status" value="1"/>
</dbReference>
<accession>A0A9W9Q5G1</accession>